<dbReference type="Proteomes" id="UP000789759">
    <property type="component" value="Unassembled WGS sequence"/>
</dbReference>
<gene>
    <name evidence="2" type="ORF">CPELLU_LOCUS13464</name>
</gene>
<keyword evidence="3" id="KW-1185">Reference proteome</keyword>
<organism evidence="2 3">
    <name type="scientific">Cetraspora pellucida</name>
    <dbReference type="NCBI Taxonomy" id="1433469"/>
    <lineage>
        <taxon>Eukaryota</taxon>
        <taxon>Fungi</taxon>
        <taxon>Fungi incertae sedis</taxon>
        <taxon>Mucoromycota</taxon>
        <taxon>Glomeromycotina</taxon>
        <taxon>Glomeromycetes</taxon>
        <taxon>Diversisporales</taxon>
        <taxon>Gigasporaceae</taxon>
        <taxon>Cetraspora</taxon>
    </lineage>
</organism>
<evidence type="ECO:0000256" key="1">
    <source>
        <dbReference type="SAM" id="Phobius"/>
    </source>
</evidence>
<sequence length="206" mass="23969">MFIQPQQGQIIDKLQQNLVEKRRPKRKPFGNERRTEFEYSKVAEDLERDVLRLQEDIGRLLAKVTKKRKVNKTIQITPPSQSPTIVRRRSTDFLLNIIKNILSYILIPFHMALAIPKKLYRSINCTVILILILLIECFIIFLVWTAKRSFHAYSYVESYEPAVHGTFGVDQTTSFGIINSIQDFFADLLIGHRRFGVSSYEELVPV</sequence>
<keyword evidence="1" id="KW-0472">Membrane</keyword>
<protein>
    <submittedName>
        <fullName evidence="2">14154_t:CDS:1</fullName>
    </submittedName>
</protein>
<feature type="transmembrane region" description="Helical" evidence="1">
    <location>
        <begin position="119"/>
        <end position="144"/>
    </location>
</feature>
<reference evidence="2" key="1">
    <citation type="submission" date="2021-06" db="EMBL/GenBank/DDBJ databases">
        <authorList>
            <person name="Kallberg Y."/>
            <person name="Tangrot J."/>
            <person name="Rosling A."/>
        </authorList>
    </citation>
    <scope>NUCLEOTIDE SEQUENCE</scope>
    <source>
        <strain evidence="2">FL966</strain>
    </source>
</reference>
<feature type="transmembrane region" description="Helical" evidence="1">
    <location>
        <begin position="93"/>
        <end position="113"/>
    </location>
</feature>
<comment type="caution">
    <text evidence="2">The sequence shown here is derived from an EMBL/GenBank/DDBJ whole genome shotgun (WGS) entry which is preliminary data.</text>
</comment>
<name>A0A9N9ICP9_9GLOM</name>
<proteinExistence type="predicted"/>
<dbReference type="OrthoDB" id="2425483at2759"/>
<evidence type="ECO:0000313" key="2">
    <source>
        <dbReference type="EMBL" id="CAG8730519.1"/>
    </source>
</evidence>
<dbReference type="EMBL" id="CAJVQA010014343">
    <property type="protein sequence ID" value="CAG8730519.1"/>
    <property type="molecule type" value="Genomic_DNA"/>
</dbReference>
<evidence type="ECO:0000313" key="3">
    <source>
        <dbReference type="Proteomes" id="UP000789759"/>
    </source>
</evidence>
<dbReference type="AlphaFoldDB" id="A0A9N9ICP9"/>
<keyword evidence="1" id="KW-0812">Transmembrane</keyword>
<keyword evidence="1" id="KW-1133">Transmembrane helix</keyword>
<accession>A0A9N9ICP9</accession>